<organism evidence="7">
    <name type="scientific">Blastocystis hominis</name>
    <dbReference type="NCBI Taxonomy" id="12968"/>
    <lineage>
        <taxon>Eukaryota</taxon>
        <taxon>Sar</taxon>
        <taxon>Stramenopiles</taxon>
        <taxon>Bigyra</taxon>
        <taxon>Opalozoa</taxon>
        <taxon>Opalinata</taxon>
        <taxon>Blastocystidae</taxon>
        <taxon>Blastocystis</taxon>
    </lineage>
</organism>
<feature type="transmembrane region" description="Helical" evidence="5">
    <location>
        <begin position="50"/>
        <end position="74"/>
    </location>
</feature>
<feature type="transmembrane region" description="Helical" evidence="5">
    <location>
        <begin position="288"/>
        <end position="308"/>
    </location>
</feature>
<evidence type="ECO:0000256" key="3">
    <source>
        <dbReference type="ARBA" id="ARBA00022989"/>
    </source>
</evidence>
<dbReference type="Pfam" id="PF01490">
    <property type="entry name" value="Aa_trans"/>
    <property type="match status" value="1"/>
</dbReference>
<evidence type="ECO:0000313" key="7">
    <source>
        <dbReference type="EMBL" id="CBK25341.2"/>
    </source>
</evidence>
<comment type="subcellular location">
    <subcellularLocation>
        <location evidence="1">Membrane</location>
        <topology evidence="1">Multi-pass membrane protein</topology>
    </subcellularLocation>
</comment>
<keyword evidence="2 5" id="KW-0812">Transmembrane</keyword>
<feature type="transmembrane region" description="Helical" evidence="5">
    <location>
        <begin position="94"/>
        <end position="110"/>
    </location>
</feature>
<feature type="transmembrane region" description="Helical" evidence="5">
    <location>
        <begin position="199"/>
        <end position="220"/>
    </location>
</feature>
<name>D8MBA2_BLAHO</name>
<dbReference type="GO" id="GO:0016020">
    <property type="term" value="C:membrane"/>
    <property type="evidence" value="ECO:0007669"/>
    <property type="project" value="UniProtKB-SubCell"/>
</dbReference>
<feature type="domain" description="Amino acid transporter transmembrane" evidence="6">
    <location>
        <begin position="35"/>
        <end position="314"/>
    </location>
</feature>
<feature type="transmembrane region" description="Helical" evidence="5">
    <location>
        <begin position="240"/>
        <end position="262"/>
    </location>
</feature>
<keyword evidence="8" id="KW-1185">Reference proteome</keyword>
<protein>
    <recommendedName>
        <fullName evidence="6">Amino acid transporter transmembrane domain-containing protein</fullName>
    </recommendedName>
</protein>
<sequence>MVTFANIINTHYLIEANEGLKKRNLNIRGGLKIDNDYANLMYQLYGMNGYYVFLVFFYMTVWSVMLGTMISMFEFIKDLPWPESFLGNKTIRDLILHIVSTLCCYVLCCIRNTKQLFFVSWFGIFTLILAYVVVVIFGFSTYSIHFDPQLLWSRGIKEFFANLGVAPYTLGYNFCFLTYFKQVARAQQPQTFSVTMKSILGVCAVYMIFAVPTTIAFSSGGDASNNWNIADNIVSNLGNGGWGVFIKVLMWVSCVCSQPVLLSSTSELLEKNCPVTKNTFFVCDRQRLLIRFLQIGALSFISYVLPFFGEVINLYILEVEGVGGALNAHLAGLRSLRLRF</sequence>
<gene>
    <name evidence="7" type="ORF">GSBLH_T00004954001</name>
</gene>
<evidence type="ECO:0000256" key="5">
    <source>
        <dbReference type="SAM" id="Phobius"/>
    </source>
</evidence>
<evidence type="ECO:0000256" key="2">
    <source>
        <dbReference type="ARBA" id="ARBA00022692"/>
    </source>
</evidence>
<evidence type="ECO:0000256" key="4">
    <source>
        <dbReference type="ARBA" id="ARBA00023136"/>
    </source>
</evidence>
<feature type="transmembrane region" description="Helical" evidence="5">
    <location>
        <begin position="117"/>
        <end position="139"/>
    </location>
</feature>
<dbReference type="PANTHER" id="PTHR22950">
    <property type="entry name" value="AMINO ACID TRANSPORTER"/>
    <property type="match status" value="1"/>
</dbReference>
<dbReference type="EMBL" id="FN668691">
    <property type="protein sequence ID" value="CBK25341.2"/>
    <property type="molecule type" value="Genomic_DNA"/>
</dbReference>
<dbReference type="GeneID" id="24921942"/>
<evidence type="ECO:0000313" key="8">
    <source>
        <dbReference type="Proteomes" id="UP000008312"/>
    </source>
</evidence>
<feature type="transmembrane region" description="Helical" evidence="5">
    <location>
        <begin position="159"/>
        <end position="179"/>
    </location>
</feature>
<evidence type="ECO:0000256" key="1">
    <source>
        <dbReference type="ARBA" id="ARBA00004141"/>
    </source>
</evidence>
<proteinExistence type="predicted"/>
<reference evidence="7" key="1">
    <citation type="submission" date="2010-02" db="EMBL/GenBank/DDBJ databases">
        <title>Sequencing and annotation of the Blastocystis hominis genome.</title>
        <authorList>
            <person name="Wincker P."/>
        </authorList>
    </citation>
    <scope>NUCLEOTIDE SEQUENCE</scope>
    <source>
        <strain evidence="7">Singapore isolate B</strain>
    </source>
</reference>
<keyword evidence="4 5" id="KW-0472">Membrane</keyword>
<dbReference type="RefSeq" id="XP_012899389.1">
    <property type="nucleotide sequence ID" value="XM_013043935.1"/>
</dbReference>
<dbReference type="OrthoDB" id="10385225at2759"/>
<dbReference type="InParanoid" id="D8MBA2"/>
<dbReference type="Proteomes" id="UP000008312">
    <property type="component" value="Unassembled WGS sequence"/>
</dbReference>
<evidence type="ECO:0000259" key="6">
    <source>
        <dbReference type="Pfam" id="PF01490"/>
    </source>
</evidence>
<dbReference type="GO" id="GO:0015179">
    <property type="term" value="F:L-amino acid transmembrane transporter activity"/>
    <property type="evidence" value="ECO:0007669"/>
    <property type="project" value="TreeGrafter"/>
</dbReference>
<keyword evidence="3 5" id="KW-1133">Transmembrane helix</keyword>
<accession>D8MBA2</accession>
<dbReference type="AlphaFoldDB" id="D8MBA2"/>
<dbReference type="InterPro" id="IPR013057">
    <property type="entry name" value="AA_transpt_TM"/>
</dbReference>